<feature type="transmembrane region" description="Helical" evidence="1">
    <location>
        <begin position="112"/>
        <end position="134"/>
    </location>
</feature>
<evidence type="ECO:0000313" key="4">
    <source>
        <dbReference type="Proteomes" id="UP000027120"/>
    </source>
</evidence>
<reference evidence="3 4" key="1">
    <citation type="submission" date="2014-04" db="EMBL/GenBank/DDBJ databases">
        <authorList>
            <consortium name="International Citrus Genome Consortium"/>
            <person name="Gmitter F."/>
            <person name="Chen C."/>
            <person name="Farmerie W."/>
            <person name="Harkins T."/>
            <person name="Desany B."/>
            <person name="Mohiuddin M."/>
            <person name="Kodira C."/>
            <person name="Borodovsky M."/>
            <person name="Lomsadze A."/>
            <person name="Burns P."/>
            <person name="Jenkins J."/>
            <person name="Prochnik S."/>
            <person name="Shu S."/>
            <person name="Chapman J."/>
            <person name="Pitluck S."/>
            <person name="Schmutz J."/>
            <person name="Rokhsar D."/>
        </authorList>
    </citation>
    <scope>NUCLEOTIDE SEQUENCE</scope>
</reference>
<evidence type="ECO:0000256" key="1">
    <source>
        <dbReference type="SAM" id="Phobius"/>
    </source>
</evidence>
<keyword evidence="4" id="KW-1185">Reference proteome</keyword>
<evidence type="ECO:0000313" key="3">
    <source>
        <dbReference type="EMBL" id="KDO39880.1"/>
    </source>
</evidence>
<dbReference type="PANTHER" id="PTHR46033">
    <property type="entry name" value="PROTEIN MAIN-LIKE 2"/>
    <property type="match status" value="1"/>
</dbReference>
<name>A0A067DEA6_CITSI</name>
<proteinExistence type="predicted"/>
<gene>
    <name evidence="3" type="ORF">CISIN_1g037944mg</name>
</gene>
<sequence length="138" mass="15564">MAVNYRKIDKQDVGFFVGKLVNIGKLRAHFKDMPMDSEESVLYANRANILYLLGSFSFKTIGTNIVSFADLPFLEDLGKVNDYAWGSAVLAYLLPSLRTLKKKNTADVGGFLYIFMGSTNLMFFEFAISIYIIAKSKY</sequence>
<dbReference type="Proteomes" id="UP000027120">
    <property type="component" value="Unassembled WGS sequence"/>
</dbReference>
<keyword evidence="1" id="KW-0472">Membrane</keyword>
<dbReference type="EMBL" id="KK786246">
    <property type="protein sequence ID" value="KDO39880.1"/>
    <property type="molecule type" value="Genomic_DNA"/>
</dbReference>
<dbReference type="AlphaFoldDB" id="A0A067DEA6"/>
<evidence type="ECO:0000259" key="2">
    <source>
        <dbReference type="Pfam" id="PF10536"/>
    </source>
</evidence>
<dbReference type="GO" id="GO:0010073">
    <property type="term" value="P:meristem maintenance"/>
    <property type="evidence" value="ECO:0007669"/>
    <property type="project" value="InterPro"/>
</dbReference>
<feature type="domain" description="Aminotransferase-like plant mobile" evidence="2">
    <location>
        <begin position="24"/>
        <end position="114"/>
    </location>
</feature>
<organism evidence="3 4">
    <name type="scientific">Citrus sinensis</name>
    <name type="common">Sweet orange</name>
    <name type="synonym">Citrus aurantium var. sinensis</name>
    <dbReference type="NCBI Taxonomy" id="2711"/>
    <lineage>
        <taxon>Eukaryota</taxon>
        <taxon>Viridiplantae</taxon>
        <taxon>Streptophyta</taxon>
        <taxon>Embryophyta</taxon>
        <taxon>Tracheophyta</taxon>
        <taxon>Spermatophyta</taxon>
        <taxon>Magnoliopsida</taxon>
        <taxon>eudicotyledons</taxon>
        <taxon>Gunneridae</taxon>
        <taxon>Pentapetalae</taxon>
        <taxon>rosids</taxon>
        <taxon>malvids</taxon>
        <taxon>Sapindales</taxon>
        <taxon>Rutaceae</taxon>
        <taxon>Aurantioideae</taxon>
        <taxon>Citrus</taxon>
    </lineage>
</organism>
<dbReference type="InterPro" id="IPR019557">
    <property type="entry name" value="AminoTfrase-like_pln_mobile"/>
</dbReference>
<keyword evidence="1" id="KW-1133">Transmembrane helix</keyword>
<accession>A0A067DEA6</accession>
<dbReference type="Pfam" id="PF10536">
    <property type="entry name" value="PMD"/>
    <property type="match status" value="1"/>
</dbReference>
<dbReference type="InterPro" id="IPR044824">
    <property type="entry name" value="MAIN-like"/>
</dbReference>
<keyword evidence="1" id="KW-0812">Transmembrane</keyword>
<protein>
    <recommendedName>
        <fullName evidence="2">Aminotransferase-like plant mobile domain-containing protein</fullName>
    </recommendedName>
</protein>
<dbReference type="PANTHER" id="PTHR46033:SF8">
    <property type="entry name" value="PROTEIN MAINTENANCE OF MERISTEMS-LIKE"/>
    <property type="match status" value="1"/>
</dbReference>